<accession>A0AAD9QWU2</accession>
<name>A0AAD9QWU2_ACRCE</name>
<reference evidence="2" key="2">
    <citation type="journal article" date="2023" name="Science">
        <title>Genomic signatures of disease resistance in endangered staghorn corals.</title>
        <authorList>
            <person name="Vollmer S.V."/>
            <person name="Selwyn J.D."/>
            <person name="Despard B.A."/>
            <person name="Roesel C.L."/>
        </authorList>
    </citation>
    <scope>NUCLEOTIDE SEQUENCE</scope>
    <source>
        <strain evidence="2">K2</strain>
    </source>
</reference>
<dbReference type="EMBL" id="JARQWQ010000012">
    <property type="protein sequence ID" value="KAK2568506.1"/>
    <property type="molecule type" value="Genomic_DNA"/>
</dbReference>
<evidence type="ECO:0000256" key="1">
    <source>
        <dbReference type="SAM" id="MobiDB-lite"/>
    </source>
</evidence>
<sequence length="209" mass="24364">MSGPYAFSGSLLTPTEFDHQHNFANPCLKRKIESEEILRNDAEIFEDHEMLTQEYQCNTLRKKRQRFCNHQEESEIFNPHNMNGEFSLNYVPNGIHREPQQGCNLDASSLMPKNLEVKDENEQILEMDMECERNVTTVESNWPPNLQDVSSMPQTQTSPCSRDENGEDEGSPAREFLEKHRPEYQMHCIPSYCHPGELWDVMLEVYHGL</sequence>
<evidence type="ECO:0000313" key="3">
    <source>
        <dbReference type="Proteomes" id="UP001249851"/>
    </source>
</evidence>
<feature type="compositionally biased region" description="Polar residues" evidence="1">
    <location>
        <begin position="141"/>
        <end position="160"/>
    </location>
</feature>
<feature type="region of interest" description="Disordered" evidence="1">
    <location>
        <begin position="141"/>
        <end position="172"/>
    </location>
</feature>
<organism evidence="2 3">
    <name type="scientific">Acropora cervicornis</name>
    <name type="common">Staghorn coral</name>
    <dbReference type="NCBI Taxonomy" id="6130"/>
    <lineage>
        <taxon>Eukaryota</taxon>
        <taxon>Metazoa</taxon>
        <taxon>Cnidaria</taxon>
        <taxon>Anthozoa</taxon>
        <taxon>Hexacorallia</taxon>
        <taxon>Scleractinia</taxon>
        <taxon>Astrocoeniina</taxon>
        <taxon>Acroporidae</taxon>
        <taxon>Acropora</taxon>
    </lineage>
</organism>
<dbReference type="AlphaFoldDB" id="A0AAD9QWU2"/>
<reference evidence="2" key="1">
    <citation type="journal article" date="2023" name="G3 (Bethesda)">
        <title>Whole genome assembly and annotation of the endangered Caribbean coral Acropora cervicornis.</title>
        <authorList>
            <person name="Selwyn J.D."/>
            <person name="Vollmer S.V."/>
        </authorList>
    </citation>
    <scope>NUCLEOTIDE SEQUENCE</scope>
    <source>
        <strain evidence="2">K2</strain>
    </source>
</reference>
<protein>
    <submittedName>
        <fullName evidence="2">Uncharacterized protein</fullName>
    </submittedName>
</protein>
<evidence type="ECO:0000313" key="2">
    <source>
        <dbReference type="EMBL" id="KAK2568506.1"/>
    </source>
</evidence>
<proteinExistence type="predicted"/>
<comment type="caution">
    <text evidence="2">The sequence shown here is derived from an EMBL/GenBank/DDBJ whole genome shotgun (WGS) entry which is preliminary data.</text>
</comment>
<keyword evidence="3" id="KW-1185">Reference proteome</keyword>
<dbReference type="Proteomes" id="UP001249851">
    <property type="component" value="Unassembled WGS sequence"/>
</dbReference>
<gene>
    <name evidence="2" type="ORF">P5673_007567</name>
</gene>